<feature type="domain" description="NADP-dependent oxidoreductase" evidence="2">
    <location>
        <begin position="16"/>
        <end position="307"/>
    </location>
</feature>
<evidence type="ECO:0000259" key="2">
    <source>
        <dbReference type="Pfam" id="PF00248"/>
    </source>
</evidence>
<dbReference type="EMBL" id="CP089291">
    <property type="protein sequence ID" value="UOF88630.1"/>
    <property type="molecule type" value="Genomic_DNA"/>
</dbReference>
<evidence type="ECO:0000313" key="3">
    <source>
        <dbReference type="EMBL" id="UOF88630.1"/>
    </source>
</evidence>
<keyword evidence="1" id="KW-0560">Oxidoreductase</keyword>
<dbReference type="CDD" id="cd19076">
    <property type="entry name" value="AKR_AKR13A_13D"/>
    <property type="match status" value="1"/>
</dbReference>
<dbReference type="PANTHER" id="PTHR43625">
    <property type="entry name" value="AFLATOXIN B1 ALDEHYDE REDUCTASE"/>
    <property type="match status" value="1"/>
</dbReference>
<proteinExistence type="predicted"/>
<evidence type="ECO:0000313" key="4">
    <source>
        <dbReference type="Proteomes" id="UP000830167"/>
    </source>
</evidence>
<accession>A0ABY4CDM0</accession>
<sequence>MQTRVLGKTGLQVSALGLGCMGMSDFYSGRDDSESIATIHRAIELGVTFLDTADMYGVGRNEELVGKAIQGQRNQVIVATKFGNVRNEKGEFLGVNGRPEYVKSACEASLRRLGIDHIDLYYQHRVDPNTPIAETIGAMADLVREGKVRYIGLSEASAATIRQAHAVYPITALQTEYSLWTRDVEEEILPTCRELGIGFVPYSPLGRGFLTGQFQTFDDLPTDDYRRNSPRFQGENFQKNLDLVQKVQEIAKEKGCTPAQIALAWLLAQGQDIVPIPGTKKRKYLEDNLGSLNVTLSNEELEQIHAIFPYGAATGERYPEGAMKSINR</sequence>
<dbReference type="PANTHER" id="PTHR43625:SF40">
    <property type="entry name" value="ALDO-KETO REDUCTASE YAKC [NADP(+)]"/>
    <property type="match status" value="1"/>
</dbReference>
<dbReference type="Gene3D" id="3.20.20.100">
    <property type="entry name" value="NADP-dependent oxidoreductase domain"/>
    <property type="match status" value="1"/>
</dbReference>
<dbReference type="PROSITE" id="PS51257">
    <property type="entry name" value="PROKAR_LIPOPROTEIN"/>
    <property type="match status" value="1"/>
</dbReference>
<dbReference type="Proteomes" id="UP000830167">
    <property type="component" value="Chromosome"/>
</dbReference>
<gene>
    <name evidence="3" type="ORF">LSG31_11755</name>
</gene>
<dbReference type="InterPro" id="IPR023210">
    <property type="entry name" value="NADP_OxRdtase_dom"/>
</dbReference>
<evidence type="ECO:0000256" key="1">
    <source>
        <dbReference type="ARBA" id="ARBA00023002"/>
    </source>
</evidence>
<reference evidence="3" key="1">
    <citation type="submission" date="2021-12" db="EMBL/GenBank/DDBJ databases">
        <title>Alicyclobacillaceae gen. nov., sp. nov., isolated from chalcocite enrichment system.</title>
        <authorList>
            <person name="Jiang Z."/>
        </authorList>
    </citation>
    <scope>NUCLEOTIDE SEQUENCE</scope>
    <source>
        <strain evidence="3">MYW30-H2</strain>
    </source>
</reference>
<dbReference type="InterPro" id="IPR020471">
    <property type="entry name" value="AKR"/>
</dbReference>
<dbReference type="InterPro" id="IPR036812">
    <property type="entry name" value="NAD(P)_OxRdtase_dom_sf"/>
</dbReference>
<dbReference type="InterPro" id="IPR050791">
    <property type="entry name" value="Aldo-Keto_reductase"/>
</dbReference>
<organism evidence="3 4">
    <name type="scientific">Fodinisporobacter ferrooxydans</name>
    <dbReference type="NCBI Taxonomy" id="2901836"/>
    <lineage>
        <taxon>Bacteria</taxon>
        <taxon>Bacillati</taxon>
        <taxon>Bacillota</taxon>
        <taxon>Bacilli</taxon>
        <taxon>Bacillales</taxon>
        <taxon>Alicyclobacillaceae</taxon>
        <taxon>Fodinisporobacter</taxon>
    </lineage>
</organism>
<protein>
    <submittedName>
        <fullName evidence="3">Aldo/keto reductase</fullName>
    </submittedName>
</protein>
<dbReference type="PRINTS" id="PR00069">
    <property type="entry name" value="ALDKETRDTASE"/>
</dbReference>
<dbReference type="RefSeq" id="WP_347435306.1">
    <property type="nucleotide sequence ID" value="NZ_CP089291.1"/>
</dbReference>
<dbReference type="Pfam" id="PF00248">
    <property type="entry name" value="Aldo_ket_red"/>
    <property type="match status" value="1"/>
</dbReference>
<name>A0ABY4CDM0_9BACL</name>
<keyword evidence="4" id="KW-1185">Reference proteome</keyword>
<dbReference type="SUPFAM" id="SSF51430">
    <property type="entry name" value="NAD(P)-linked oxidoreductase"/>
    <property type="match status" value="1"/>
</dbReference>